<dbReference type="Proteomes" id="UP000291995">
    <property type="component" value="Plasmid pYk76-cp30-6xcp30-11"/>
</dbReference>
<organism evidence="10">
    <name type="scientific">Borrelia miyamotoi</name>
    <dbReference type="NCBI Taxonomy" id="47466"/>
    <lineage>
        <taxon>Bacteria</taxon>
        <taxon>Pseudomonadati</taxon>
        <taxon>Spirochaetota</taxon>
        <taxon>Spirochaetia</taxon>
        <taxon>Spirochaetales</taxon>
        <taxon>Borreliaceae</taxon>
        <taxon>Borrelia</taxon>
    </lineage>
</organism>
<keyword evidence="9" id="KW-0175">Coiled coil</keyword>
<evidence type="ECO:0000313" key="14">
    <source>
        <dbReference type="EMBL" id="WDE71925.1"/>
    </source>
</evidence>
<dbReference type="AlphaFoldDB" id="A0A481YDU0"/>
<reference evidence="10" key="1">
    <citation type="submission" date="2019-03" db="EMBL/GenBank/DDBJ databases">
        <title>Whole genome sequencing of Borrelia miyamotoi strains isolated at the Russian territory.</title>
        <authorList>
            <person name="Kuleshov K.V."/>
            <person name="Platonov A.E."/>
            <person name="Goptar I.A."/>
            <person name="Shipulin G.A."/>
            <person name="Markelov M.L."/>
            <person name="Koetsveld J."/>
            <person name="Kolyasnikova N.M."/>
            <person name="Sarksyan D.S."/>
            <person name="Toporkova M.G."/>
            <person name="Hovius J.W."/>
        </authorList>
    </citation>
    <scope>NUCLEOTIDE SEQUENCE</scope>
    <source>
        <strain evidence="13">Yekat-18</strain>
        <strain evidence="12">Yekat-21</strain>
        <strain evidence="11">Yekat-31</strain>
        <strain evidence="10">Yekat-76</strain>
        <plasmid evidence="10">unnamed</plasmid>
    </source>
</reference>
<evidence type="ECO:0000256" key="2">
    <source>
        <dbReference type="ARBA" id="ARBA00008380"/>
    </source>
</evidence>
<keyword evidence="10" id="KW-0614">Plasmid</keyword>
<dbReference type="RefSeq" id="WP_099528562.1">
    <property type="nucleotide sequence ID" value="NZ_CP024378.2"/>
</dbReference>
<comment type="subcellular location">
    <subcellularLocation>
        <location evidence="1">Cell outer membrane</location>
        <topology evidence="1">Lipid-anchor</topology>
    </subcellularLocation>
</comment>
<keyword evidence="6" id="KW-0998">Cell outer membrane</keyword>
<evidence type="ECO:0000313" key="12">
    <source>
        <dbReference type="EMBL" id="QBK65211.1"/>
    </source>
</evidence>
<comment type="similarity">
    <text evidence="2">Belongs to the Multicopy lipoprotein (Mlp) family.</text>
</comment>
<evidence type="ECO:0000313" key="15">
    <source>
        <dbReference type="EMBL" id="WEG86273.1"/>
    </source>
</evidence>
<dbReference type="InterPro" id="IPR004983">
    <property type="entry name" value="Mlp"/>
</dbReference>
<feature type="coiled-coil region" evidence="9">
    <location>
        <begin position="34"/>
        <end position="65"/>
    </location>
</feature>
<evidence type="ECO:0000313" key="16">
    <source>
        <dbReference type="Proteomes" id="UP000230633"/>
    </source>
</evidence>
<evidence type="ECO:0000313" key="11">
    <source>
        <dbReference type="EMBL" id="QBK63918.1"/>
    </source>
</evidence>
<geneLocation type="plasmid" evidence="15 17">
    <name>pYk76-cp30-6xcp30-11</name>
</geneLocation>
<evidence type="ECO:0000256" key="9">
    <source>
        <dbReference type="SAM" id="Coils"/>
    </source>
</evidence>
<dbReference type="Proteomes" id="UP000230633">
    <property type="component" value="Plasmid pYekat-1-cp30-8"/>
</dbReference>
<proteinExistence type="inferred from homology"/>
<gene>
    <name evidence="14" type="ORF">CNO13_005525</name>
    <name evidence="15" type="ORF">EZU67_005790</name>
    <name evidence="10" type="ORF">EZU67_05790</name>
    <name evidence="11" type="ORF">EZU68_05945</name>
    <name evidence="12" type="ORF">EZU69_05965</name>
    <name evidence="13" type="ORF">EZU71_05950</name>
</gene>
<keyword evidence="5" id="KW-0564">Palmitate</keyword>
<evidence type="ECO:0000256" key="5">
    <source>
        <dbReference type="ARBA" id="ARBA00023139"/>
    </source>
</evidence>
<comment type="function">
    <text evidence="8">An outer membrane protein that may participate in pathogenesis. Some human Lyme disease patients have antibodies against this protein. The Mlp proteins probably undergo intragenic recombination, generating new alleles.</text>
</comment>
<evidence type="ECO:0000313" key="13">
    <source>
        <dbReference type="EMBL" id="QBL99384.1"/>
    </source>
</evidence>
<evidence type="ECO:0000256" key="3">
    <source>
        <dbReference type="ARBA" id="ARBA00022729"/>
    </source>
</evidence>
<reference evidence="15" key="3">
    <citation type="submission" date="2022-12" db="EMBL/GenBank/DDBJ databases">
        <title>B. miyamotoi WGS.</title>
        <authorList>
            <person name="Kuleshov K.V."/>
            <person name="Hoornstra D."/>
            <person name="Hovius J.W."/>
            <person name="Platonov A.E."/>
            <person name="Telford S.R. III."/>
        </authorList>
    </citation>
    <scope>NUCLEOTIDE SEQUENCE</scope>
    <source>
        <strain evidence="15">Yekat-76</strain>
        <plasmid evidence="15">pYk76-cp30-6xcp30-11</plasmid>
    </source>
</reference>
<dbReference type="Pfam" id="PF03304">
    <property type="entry name" value="Mlp"/>
    <property type="match status" value="1"/>
</dbReference>
<geneLocation type="plasmid" evidence="10">
    <name>unnamed</name>
</geneLocation>
<evidence type="ECO:0000256" key="4">
    <source>
        <dbReference type="ARBA" id="ARBA00023136"/>
    </source>
</evidence>
<evidence type="ECO:0000256" key="1">
    <source>
        <dbReference type="ARBA" id="ARBA00004459"/>
    </source>
</evidence>
<dbReference type="EMBL" id="CP117141">
    <property type="protein sequence ID" value="WEG86273.1"/>
    <property type="molecule type" value="Genomic_DNA"/>
</dbReference>
<evidence type="ECO:0000313" key="17">
    <source>
        <dbReference type="Proteomes" id="UP000291995"/>
    </source>
</evidence>
<geneLocation type="plasmid" evidence="14 16">
    <name>pYekat-1-cp30-8</name>
</geneLocation>
<dbReference type="GO" id="GO:0009279">
    <property type="term" value="C:cell outer membrane"/>
    <property type="evidence" value="ECO:0007669"/>
    <property type="project" value="UniProtKB-SubCell"/>
</dbReference>
<reference evidence="14" key="2">
    <citation type="submission" date="2022-12" db="EMBL/GenBank/DDBJ databases">
        <title>B. miyamotoi WGS.</title>
        <authorList>
            <person name="Gabriele M."/>
            <person name="Kuleshov K.V."/>
            <person name="Hepner S."/>
            <person name="Hoornstra D."/>
            <person name="Hovius J.W."/>
            <person name="Platonov A.E."/>
            <person name="Fingerle V."/>
            <person name="Strube C."/>
        </authorList>
    </citation>
    <scope>NUCLEOTIDE SEQUENCE</scope>
    <source>
        <strain evidence="14">Yekat-1</strain>
        <plasmid evidence="14">pYekat-1-cp30-8</plasmid>
    </source>
</reference>
<accession>A0A481YDU0</accession>
<evidence type="ECO:0000313" key="10">
    <source>
        <dbReference type="EMBL" id="QBK62649.1"/>
    </source>
</evidence>
<dbReference type="EMBL" id="CP036754">
    <property type="protein sequence ID" value="QBK63918.1"/>
    <property type="molecule type" value="Genomic_DNA"/>
</dbReference>
<evidence type="ECO:0000256" key="8">
    <source>
        <dbReference type="ARBA" id="ARBA00046007"/>
    </source>
</evidence>
<keyword evidence="3" id="KW-0732">Signal</keyword>
<sequence>MKKINVVLILSLLISSCDQNELINSSKETKSRGKRELREEQVEVKKTAEEALKEKLSEEEKANLDFLKEALGDENNFNKFLSHDESKIKGVLKHINDELAKCNGENANEQKGTFKQVLKGSFESNSNDLDQFKSQASSTCNAGAGS</sequence>
<keyword evidence="16" id="KW-1185">Reference proteome</keyword>
<dbReference type="EMBL" id="CP117155">
    <property type="protein sequence ID" value="WDE71925.1"/>
    <property type="molecule type" value="Genomic_DNA"/>
</dbReference>
<dbReference type="EMBL" id="CP036942">
    <property type="protein sequence ID" value="QBK65211.1"/>
    <property type="molecule type" value="Genomic_DNA"/>
</dbReference>
<dbReference type="EMBL" id="CP036581">
    <property type="protein sequence ID" value="QBK62649.1"/>
    <property type="molecule type" value="Genomic_DNA"/>
</dbReference>
<keyword evidence="4" id="KW-0472">Membrane</keyword>
<evidence type="ECO:0000256" key="6">
    <source>
        <dbReference type="ARBA" id="ARBA00023237"/>
    </source>
</evidence>
<evidence type="ECO:0000256" key="7">
    <source>
        <dbReference type="ARBA" id="ARBA00023288"/>
    </source>
</evidence>
<name>A0A481YDU0_9SPIR</name>
<protein>
    <submittedName>
        <fullName evidence="10">Mlp family lipoprotein</fullName>
    </submittedName>
</protein>
<dbReference type="EMBL" id="CP037499">
    <property type="protein sequence ID" value="QBL99384.1"/>
    <property type="molecule type" value="Genomic_DNA"/>
</dbReference>
<dbReference type="PROSITE" id="PS51257">
    <property type="entry name" value="PROKAR_LIPOPROTEIN"/>
    <property type="match status" value="1"/>
</dbReference>
<keyword evidence="7 10" id="KW-0449">Lipoprotein</keyword>